<dbReference type="AlphaFoldDB" id="A0A653CBM8"/>
<dbReference type="PANTHER" id="PTHR48081:SF33">
    <property type="entry name" value="KYNURENINE FORMAMIDASE"/>
    <property type="match status" value="1"/>
</dbReference>
<dbReference type="InterPro" id="IPR029058">
    <property type="entry name" value="AB_hydrolase_fold"/>
</dbReference>
<keyword evidence="4" id="KW-1185">Reference proteome</keyword>
<evidence type="ECO:0000313" key="4">
    <source>
        <dbReference type="Proteomes" id="UP000410492"/>
    </source>
</evidence>
<dbReference type="GO" id="GO:0004061">
    <property type="term" value="F:arylformamidase activity"/>
    <property type="evidence" value="ECO:0007669"/>
    <property type="project" value="TreeGrafter"/>
</dbReference>
<dbReference type="OrthoDB" id="433474at2759"/>
<dbReference type="EMBL" id="CAACVG010007425">
    <property type="protein sequence ID" value="VEN45342.1"/>
    <property type="molecule type" value="Genomic_DNA"/>
</dbReference>
<dbReference type="Gene3D" id="3.40.50.1820">
    <property type="entry name" value="alpha/beta hydrolase"/>
    <property type="match status" value="1"/>
</dbReference>
<dbReference type="PANTHER" id="PTHR48081">
    <property type="entry name" value="AB HYDROLASE SUPERFAMILY PROTEIN C4A8.06C"/>
    <property type="match status" value="1"/>
</dbReference>
<name>A0A653CBM8_CALMS</name>
<sequence>MSDPDLTTLYSPSAYSKRYPREEIFQKHLEIVEKLNKEVKEIKSDLYKPYGKGKREVYHIYGTDLNNSAPIFIFIHGGYWQEALVTHDTYVFIAKNLHKLNVKTIFIGYELCPNVTVEQIQKNVEHALRICLEYAKNMKSRSIYLAGHSAGGQLVANLFETFIPSLPEADRKLIRTAFLLAGIYDIIPLTKTDYNEPLKLDEESARKVSPMFKKFTKSDAKIYVVVAENDSPPFLTQGKQFHEHLIQQGLKSEHIFLKNIDHFDLMENLANDESEVSRLIKKCVTEC</sequence>
<dbReference type="Proteomes" id="UP000410492">
    <property type="component" value="Unassembled WGS sequence"/>
</dbReference>
<evidence type="ECO:0000256" key="1">
    <source>
        <dbReference type="ARBA" id="ARBA00022801"/>
    </source>
</evidence>
<organism evidence="3 4">
    <name type="scientific">Callosobruchus maculatus</name>
    <name type="common">Southern cowpea weevil</name>
    <name type="synonym">Pulse bruchid</name>
    <dbReference type="NCBI Taxonomy" id="64391"/>
    <lineage>
        <taxon>Eukaryota</taxon>
        <taxon>Metazoa</taxon>
        <taxon>Ecdysozoa</taxon>
        <taxon>Arthropoda</taxon>
        <taxon>Hexapoda</taxon>
        <taxon>Insecta</taxon>
        <taxon>Pterygota</taxon>
        <taxon>Neoptera</taxon>
        <taxon>Endopterygota</taxon>
        <taxon>Coleoptera</taxon>
        <taxon>Polyphaga</taxon>
        <taxon>Cucujiformia</taxon>
        <taxon>Chrysomeloidea</taxon>
        <taxon>Chrysomelidae</taxon>
        <taxon>Bruchinae</taxon>
        <taxon>Bruchini</taxon>
        <taxon>Callosobruchus</taxon>
    </lineage>
</organism>
<accession>A0A653CBM8</accession>
<gene>
    <name evidence="3" type="ORF">CALMAC_LOCUS7828</name>
</gene>
<evidence type="ECO:0000259" key="2">
    <source>
        <dbReference type="Pfam" id="PF07859"/>
    </source>
</evidence>
<keyword evidence="1" id="KW-0378">Hydrolase</keyword>
<proteinExistence type="predicted"/>
<dbReference type="InterPro" id="IPR050300">
    <property type="entry name" value="GDXG_lipolytic_enzyme"/>
</dbReference>
<dbReference type="Pfam" id="PF07859">
    <property type="entry name" value="Abhydrolase_3"/>
    <property type="match status" value="1"/>
</dbReference>
<evidence type="ECO:0000313" key="3">
    <source>
        <dbReference type="EMBL" id="VEN45342.1"/>
    </source>
</evidence>
<reference evidence="3 4" key="1">
    <citation type="submission" date="2019-01" db="EMBL/GenBank/DDBJ databases">
        <authorList>
            <person name="Sayadi A."/>
        </authorList>
    </citation>
    <scope>NUCLEOTIDE SEQUENCE [LARGE SCALE GENOMIC DNA]</scope>
</reference>
<dbReference type="InterPro" id="IPR013094">
    <property type="entry name" value="AB_hydrolase_3"/>
</dbReference>
<feature type="domain" description="Alpha/beta hydrolase fold-3" evidence="2">
    <location>
        <begin position="73"/>
        <end position="175"/>
    </location>
</feature>
<protein>
    <recommendedName>
        <fullName evidence="2">Alpha/beta hydrolase fold-3 domain-containing protein</fullName>
    </recommendedName>
</protein>
<dbReference type="SUPFAM" id="SSF53474">
    <property type="entry name" value="alpha/beta-Hydrolases"/>
    <property type="match status" value="1"/>
</dbReference>